<feature type="region of interest" description="Disordered" evidence="1">
    <location>
        <begin position="1"/>
        <end position="21"/>
    </location>
</feature>
<accession>A0A284R209</accession>
<gene>
    <name evidence="2" type="ORF">ARMOST_06076</name>
</gene>
<protein>
    <submittedName>
        <fullName evidence="2">Uncharacterized protein</fullName>
    </submittedName>
</protein>
<sequence length="124" mass="14303">MGEAEMSARAPKQRRRPGVEQKRYADANLYGPRRIAFKSIMCTVYNGLNKGIQAARHFAIISISKPKAEPTCRTILQKIHRYDARSYLRPPSEMPACRKLDERPVGYEDVVIGWTFDSYIWLQV</sequence>
<reference evidence="3" key="1">
    <citation type="journal article" date="2017" name="Nat. Ecol. Evol.">
        <title>Genome expansion and lineage-specific genetic innovations in the forest pathogenic fungi Armillaria.</title>
        <authorList>
            <person name="Sipos G."/>
            <person name="Prasanna A.N."/>
            <person name="Walter M.C."/>
            <person name="O'Connor E."/>
            <person name="Balint B."/>
            <person name="Krizsan K."/>
            <person name="Kiss B."/>
            <person name="Hess J."/>
            <person name="Varga T."/>
            <person name="Slot J."/>
            <person name="Riley R."/>
            <person name="Boka B."/>
            <person name="Rigling D."/>
            <person name="Barry K."/>
            <person name="Lee J."/>
            <person name="Mihaltcheva S."/>
            <person name="LaButti K."/>
            <person name="Lipzen A."/>
            <person name="Waldron R."/>
            <person name="Moloney N.M."/>
            <person name="Sperisen C."/>
            <person name="Kredics L."/>
            <person name="Vagvoelgyi C."/>
            <person name="Patrignani A."/>
            <person name="Fitzpatrick D."/>
            <person name="Nagy I."/>
            <person name="Doyle S."/>
            <person name="Anderson J.B."/>
            <person name="Grigoriev I.V."/>
            <person name="Gueldener U."/>
            <person name="Muensterkoetter M."/>
            <person name="Nagy L.G."/>
        </authorList>
    </citation>
    <scope>NUCLEOTIDE SEQUENCE [LARGE SCALE GENOMIC DNA]</scope>
    <source>
        <strain evidence="3">C18/9</strain>
    </source>
</reference>
<evidence type="ECO:0000313" key="2">
    <source>
        <dbReference type="EMBL" id="SJL02740.1"/>
    </source>
</evidence>
<proteinExistence type="predicted"/>
<dbReference type="Proteomes" id="UP000219338">
    <property type="component" value="Unassembled WGS sequence"/>
</dbReference>
<dbReference type="OrthoDB" id="10583251at2759"/>
<evidence type="ECO:0000256" key="1">
    <source>
        <dbReference type="SAM" id="MobiDB-lite"/>
    </source>
</evidence>
<dbReference type="EMBL" id="FUEG01000003">
    <property type="protein sequence ID" value="SJL02740.1"/>
    <property type="molecule type" value="Genomic_DNA"/>
</dbReference>
<keyword evidence="3" id="KW-1185">Reference proteome</keyword>
<dbReference type="AlphaFoldDB" id="A0A284R209"/>
<evidence type="ECO:0000313" key="3">
    <source>
        <dbReference type="Proteomes" id="UP000219338"/>
    </source>
</evidence>
<organism evidence="2 3">
    <name type="scientific">Armillaria ostoyae</name>
    <name type="common">Armillaria root rot fungus</name>
    <dbReference type="NCBI Taxonomy" id="47428"/>
    <lineage>
        <taxon>Eukaryota</taxon>
        <taxon>Fungi</taxon>
        <taxon>Dikarya</taxon>
        <taxon>Basidiomycota</taxon>
        <taxon>Agaricomycotina</taxon>
        <taxon>Agaricomycetes</taxon>
        <taxon>Agaricomycetidae</taxon>
        <taxon>Agaricales</taxon>
        <taxon>Marasmiineae</taxon>
        <taxon>Physalacriaceae</taxon>
        <taxon>Armillaria</taxon>
    </lineage>
</organism>
<name>A0A284R209_ARMOS</name>